<evidence type="ECO:0000313" key="5">
    <source>
        <dbReference type="EMBL" id="CAL6011223.1"/>
    </source>
</evidence>
<dbReference type="AlphaFoldDB" id="A0AA86PJ84"/>
<proteinExistence type="predicted"/>
<evidence type="ECO:0000313" key="7">
    <source>
        <dbReference type="Proteomes" id="UP001642409"/>
    </source>
</evidence>
<comment type="caution">
    <text evidence="3">The sequence shown here is derived from an EMBL/GenBank/DDBJ whole genome shotgun (WGS) entry which is preliminary data.</text>
</comment>
<evidence type="ECO:0000256" key="2">
    <source>
        <dbReference type="ARBA" id="ARBA00022737"/>
    </source>
</evidence>
<evidence type="ECO:0000313" key="3">
    <source>
        <dbReference type="EMBL" id="CAI9939411.1"/>
    </source>
</evidence>
<dbReference type="EMBL" id="CATOUU010000664">
    <property type="protein sequence ID" value="CAI9939414.1"/>
    <property type="molecule type" value="Genomic_DNA"/>
</dbReference>
<gene>
    <name evidence="5" type="ORF">HINF_LOCUS22601</name>
    <name evidence="6" type="ORF">HINF_LOCUS22604</name>
    <name evidence="3" type="ORF">HINF_LOCUS27056</name>
    <name evidence="4" type="ORF">HINF_LOCUS27059</name>
</gene>
<dbReference type="Gene3D" id="3.80.10.10">
    <property type="entry name" value="Ribonuclease Inhibitor"/>
    <property type="match status" value="1"/>
</dbReference>
<accession>A0AA86PJ84</accession>
<dbReference type="EMBL" id="CAXDID020000063">
    <property type="protein sequence ID" value="CAL6011226.1"/>
    <property type="molecule type" value="Genomic_DNA"/>
</dbReference>
<evidence type="ECO:0000313" key="4">
    <source>
        <dbReference type="EMBL" id="CAI9939414.1"/>
    </source>
</evidence>
<sequence length="318" mass="36315">MVISLTKLSMVSCGLKNIDLISSLVNLKELDISINEDLDLNPLNKVKNLTKLSMCSCGLKNIDQIVQLTNLDVLEVSHNQLKNINQIYLLVNLKLLKIRGNSEIDISPLKDLVSLVKLDLQYCKLKQLSALRPLINLQILDISFNLNINITALQYLKNLTHLYIKCCGLVSVCVLRPLVNLETLVITNNQIVYLDADFNQMTKLKCFQVHSNLLVDITQILKHLNFNNFQDQNKDIRLDISFQGIPSQEQLRRAKNFRKIESPVIQLKEILNKHQNVKTTFNNCKYKLINGALNNDNYIQFSSSAVQLFELLNQPVSQ</sequence>
<dbReference type="PROSITE" id="PS51450">
    <property type="entry name" value="LRR"/>
    <property type="match status" value="1"/>
</dbReference>
<organism evidence="3">
    <name type="scientific">Hexamita inflata</name>
    <dbReference type="NCBI Taxonomy" id="28002"/>
    <lineage>
        <taxon>Eukaryota</taxon>
        <taxon>Metamonada</taxon>
        <taxon>Diplomonadida</taxon>
        <taxon>Hexamitidae</taxon>
        <taxon>Hexamitinae</taxon>
        <taxon>Hexamita</taxon>
    </lineage>
</organism>
<dbReference type="EMBL" id="CAXDID020000063">
    <property type="protein sequence ID" value="CAL6011223.1"/>
    <property type="molecule type" value="Genomic_DNA"/>
</dbReference>
<evidence type="ECO:0000313" key="6">
    <source>
        <dbReference type="EMBL" id="CAL6011226.1"/>
    </source>
</evidence>
<dbReference type="SUPFAM" id="SSF52058">
    <property type="entry name" value="L domain-like"/>
    <property type="match status" value="1"/>
</dbReference>
<keyword evidence="7" id="KW-1185">Reference proteome</keyword>
<keyword evidence="1" id="KW-0433">Leucine-rich repeat</keyword>
<dbReference type="InterPro" id="IPR032675">
    <property type="entry name" value="LRR_dom_sf"/>
</dbReference>
<keyword evidence="2" id="KW-0677">Repeat</keyword>
<dbReference type="Proteomes" id="UP001642409">
    <property type="component" value="Unassembled WGS sequence"/>
</dbReference>
<dbReference type="PANTHER" id="PTHR46652">
    <property type="entry name" value="LEUCINE-RICH REPEAT AND IQ DOMAIN-CONTAINING PROTEIN 1-RELATED"/>
    <property type="match status" value="1"/>
</dbReference>
<protein>
    <submittedName>
        <fullName evidence="3">Leucine-rich repeat domain-containing protein</fullName>
    </submittedName>
    <submittedName>
        <fullName evidence="5">Leucine-rich_repeat domain-containing protein</fullName>
    </submittedName>
</protein>
<evidence type="ECO:0000256" key="1">
    <source>
        <dbReference type="ARBA" id="ARBA00022614"/>
    </source>
</evidence>
<dbReference type="InterPro" id="IPR050836">
    <property type="entry name" value="SDS22/Internalin_LRR"/>
</dbReference>
<reference evidence="5 7" key="2">
    <citation type="submission" date="2024-07" db="EMBL/GenBank/DDBJ databases">
        <authorList>
            <person name="Akdeniz Z."/>
        </authorList>
    </citation>
    <scope>NUCLEOTIDE SEQUENCE [LARGE SCALE GENOMIC DNA]</scope>
</reference>
<dbReference type="PANTHER" id="PTHR46652:SF3">
    <property type="entry name" value="LEUCINE-RICH REPEAT-CONTAINING PROTEIN 9"/>
    <property type="match status" value="1"/>
</dbReference>
<reference evidence="3" key="1">
    <citation type="submission" date="2023-06" db="EMBL/GenBank/DDBJ databases">
        <authorList>
            <person name="Kurt Z."/>
        </authorList>
    </citation>
    <scope>NUCLEOTIDE SEQUENCE</scope>
</reference>
<name>A0AA86PJ84_9EUKA</name>
<dbReference type="InterPro" id="IPR001611">
    <property type="entry name" value="Leu-rich_rpt"/>
</dbReference>
<dbReference type="EMBL" id="CATOUU010000664">
    <property type="protein sequence ID" value="CAI9939411.1"/>
    <property type="molecule type" value="Genomic_DNA"/>
</dbReference>